<evidence type="ECO:0000313" key="1">
    <source>
        <dbReference type="EMBL" id="TNN62991.1"/>
    </source>
</evidence>
<gene>
    <name evidence="1" type="ORF">EYF80_026800</name>
</gene>
<dbReference type="Proteomes" id="UP000314294">
    <property type="component" value="Unassembled WGS sequence"/>
</dbReference>
<proteinExistence type="predicted"/>
<dbReference type="AlphaFoldDB" id="A0A4Z2HBI6"/>
<protein>
    <submittedName>
        <fullName evidence="1">Uncharacterized protein</fullName>
    </submittedName>
</protein>
<sequence>MGCRLETMRGDRIAASAVAQWAGLTGIVRGQCAALAVQDGDKEAVEKEYTSFLDVMGRIQPHCSVAPCKEVGVGEMLLASQKNKGEIRLKSPKEPAAVGCRSLWEETDEWKRQGATAAAALTYGAVQGRSN</sequence>
<comment type="caution">
    <text evidence="1">The sequence shown here is derived from an EMBL/GenBank/DDBJ whole genome shotgun (WGS) entry which is preliminary data.</text>
</comment>
<accession>A0A4Z2HBI6</accession>
<evidence type="ECO:0000313" key="2">
    <source>
        <dbReference type="Proteomes" id="UP000314294"/>
    </source>
</evidence>
<dbReference type="EMBL" id="SRLO01000282">
    <property type="protein sequence ID" value="TNN62991.1"/>
    <property type="molecule type" value="Genomic_DNA"/>
</dbReference>
<keyword evidence="2" id="KW-1185">Reference proteome</keyword>
<organism evidence="1 2">
    <name type="scientific">Liparis tanakae</name>
    <name type="common">Tanaka's snailfish</name>
    <dbReference type="NCBI Taxonomy" id="230148"/>
    <lineage>
        <taxon>Eukaryota</taxon>
        <taxon>Metazoa</taxon>
        <taxon>Chordata</taxon>
        <taxon>Craniata</taxon>
        <taxon>Vertebrata</taxon>
        <taxon>Euteleostomi</taxon>
        <taxon>Actinopterygii</taxon>
        <taxon>Neopterygii</taxon>
        <taxon>Teleostei</taxon>
        <taxon>Neoteleostei</taxon>
        <taxon>Acanthomorphata</taxon>
        <taxon>Eupercaria</taxon>
        <taxon>Perciformes</taxon>
        <taxon>Cottioidei</taxon>
        <taxon>Cottales</taxon>
        <taxon>Liparidae</taxon>
        <taxon>Liparis</taxon>
    </lineage>
</organism>
<reference evidence="1 2" key="1">
    <citation type="submission" date="2019-03" db="EMBL/GenBank/DDBJ databases">
        <title>First draft genome of Liparis tanakae, snailfish: a comprehensive survey of snailfish specific genes.</title>
        <authorList>
            <person name="Kim W."/>
            <person name="Song I."/>
            <person name="Jeong J.-H."/>
            <person name="Kim D."/>
            <person name="Kim S."/>
            <person name="Ryu S."/>
            <person name="Song J.Y."/>
            <person name="Lee S.K."/>
        </authorList>
    </citation>
    <scope>NUCLEOTIDE SEQUENCE [LARGE SCALE GENOMIC DNA]</scope>
    <source>
        <tissue evidence="1">Muscle</tissue>
    </source>
</reference>
<name>A0A4Z2HBI6_9TELE</name>